<name>A0A839NBX3_9MICO</name>
<dbReference type="RefSeq" id="WP_183320244.1">
    <property type="nucleotide sequence ID" value="NZ_JACHVQ010000001.1"/>
</dbReference>
<dbReference type="AlphaFoldDB" id="A0A839NBX3"/>
<sequence>MHITLLVVADCPNQQPAEHLLRQTLDDAGMASVPFDVRVVANQGDADRYGFTGSPTIQINGIDPFAQPGQPPAVACRVYPGGHGIPNALELRRALHQATADVAG</sequence>
<evidence type="ECO:0008006" key="3">
    <source>
        <dbReference type="Google" id="ProtNLM"/>
    </source>
</evidence>
<keyword evidence="2" id="KW-1185">Reference proteome</keyword>
<accession>A0A839NBX3</accession>
<comment type="caution">
    <text evidence="1">The sequence shown here is derived from an EMBL/GenBank/DDBJ whole genome shotgun (WGS) entry which is preliminary data.</text>
</comment>
<dbReference type="EMBL" id="JACHVQ010000001">
    <property type="protein sequence ID" value="MBB2892082.1"/>
    <property type="molecule type" value="Genomic_DNA"/>
</dbReference>
<organism evidence="1 2">
    <name type="scientific">Flexivirga oryzae</name>
    <dbReference type="NCBI Taxonomy" id="1794944"/>
    <lineage>
        <taxon>Bacteria</taxon>
        <taxon>Bacillati</taxon>
        <taxon>Actinomycetota</taxon>
        <taxon>Actinomycetes</taxon>
        <taxon>Micrococcales</taxon>
        <taxon>Dermacoccaceae</taxon>
        <taxon>Flexivirga</taxon>
    </lineage>
</organism>
<protein>
    <recommendedName>
        <fullName evidence="3">Thioredoxin family protein</fullName>
    </recommendedName>
</protein>
<gene>
    <name evidence="1" type="ORF">FHU39_002066</name>
</gene>
<proteinExistence type="predicted"/>
<evidence type="ECO:0000313" key="2">
    <source>
        <dbReference type="Proteomes" id="UP000559182"/>
    </source>
</evidence>
<dbReference type="Proteomes" id="UP000559182">
    <property type="component" value="Unassembled WGS sequence"/>
</dbReference>
<reference evidence="1 2" key="1">
    <citation type="submission" date="2020-08" db="EMBL/GenBank/DDBJ databases">
        <title>Sequencing the genomes of 1000 actinobacteria strains.</title>
        <authorList>
            <person name="Klenk H.-P."/>
        </authorList>
    </citation>
    <scope>NUCLEOTIDE SEQUENCE [LARGE SCALE GENOMIC DNA]</scope>
    <source>
        <strain evidence="1 2">DSM 105369</strain>
    </source>
</reference>
<evidence type="ECO:0000313" key="1">
    <source>
        <dbReference type="EMBL" id="MBB2892082.1"/>
    </source>
</evidence>